<dbReference type="Proteomes" id="UP001279734">
    <property type="component" value="Unassembled WGS sequence"/>
</dbReference>
<name>A0AAD3XW00_NEPGR</name>
<proteinExistence type="predicted"/>
<gene>
    <name evidence="1" type="ORF">Nepgr_020365</name>
</gene>
<evidence type="ECO:0000313" key="2">
    <source>
        <dbReference type="Proteomes" id="UP001279734"/>
    </source>
</evidence>
<dbReference type="AlphaFoldDB" id="A0AAD3XW00"/>
<evidence type="ECO:0000313" key="1">
    <source>
        <dbReference type="EMBL" id="GMH18524.1"/>
    </source>
</evidence>
<keyword evidence="2" id="KW-1185">Reference proteome</keyword>
<comment type="caution">
    <text evidence="1">The sequence shown here is derived from an EMBL/GenBank/DDBJ whole genome shotgun (WGS) entry which is preliminary data.</text>
</comment>
<accession>A0AAD3XW00</accession>
<organism evidence="1 2">
    <name type="scientific">Nepenthes gracilis</name>
    <name type="common">Slender pitcher plant</name>
    <dbReference type="NCBI Taxonomy" id="150966"/>
    <lineage>
        <taxon>Eukaryota</taxon>
        <taxon>Viridiplantae</taxon>
        <taxon>Streptophyta</taxon>
        <taxon>Embryophyta</taxon>
        <taxon>Tracheophyta</taxon>
        <taxon>Spermatophyta</taxon>
        <taxon>Magnoliopsida</taxon>
        <taxon>eudicotyledons</taxon>
        <taxon>Gunneridae</taxon>
        <taxon>Pentapetalae</taxon>
        <taxon>Caryophyllales</taxon>
        <taxon>Nepenthaceae</taxon>
        <taxon>Nepenthes</taxon>
    </lineage>
</organism>
<dbReference type="EMBL" id="BSYO01000019">
    <property type="protein sequence ID" value="GMH18524.1"/>
    <property type="molecule type" value="Genomic_DNA"/>
</dbReference>
<sequence>MPESSLSVAEELIAAGVRLLALWANCFVLNNGLKNLCCLAENGKCGAVKRCLSVRLSQCGHWRRHHPGAGSETCSRGYGRAALGRGQKDVFETPMLMEAIA</sequence>
<reference evidence="1" key="1">
    <citation type="submission" date="2023-05" db="EMBL/GenBank/DDBJ databases">
        <title>Nepenthes gracilis genome sequencing.</title>
        <authorList>
            <person name="Fukushima K."/>
        </authorList>
    </citation>
    <scope>NUCLEOTIDE SEQUENCE</scope>
    <source>
        <strain evidence="1">SING2019-196</strain>
    </source>
</reference>
<protein>
    <submittedName>
        <fullName evidence="1">Uncharacterized protein</fullName>
    </submittedName>
</protein>